<keyword evidence="2" id="KW-1133">Transmembrane helix</keyword>
<evidence type="ECO:0000256" key="2">
    <source>
        <dbReference type="SAM" id="Phobius"/>
    </source>
</evidence>
<feature type="transmembrane region" description="Helical" evidence="2">
    <location>
        <begin position="73"/>
        <end position="95"/>
    </location>
</feature>
<dbReference type="RefSeq" id="WP_211630003.1">
    <property type="nucleotide sequence ID" value="NZ_CP073100.1"/>
</dbReference>
<keyword evidence="2" id="KW-0812">Transmembrane</keyword>
<proteinExistence type="predicted"/>
<evidence type="ECO:0000313" key="4">
    <source>
        <dbReference type="Proteomes" id="UP000676169"/>
    </source>
</evidence>
<keyword evidence="4" id="KW-1185">Reference proteome</keyword>
<dbReference type="KEGG" id="lamb:KBB96_13675"/>
<protein>
    <submittedName>
        <fullName evidence="3">Uncharacterized protein</fullName>
    </submittedName>
</protein>
<sequence>MTPQEKINRLTRGNRAPSPLAPEMLPVSVAPQRADFRHEVRSSAAAPVISAAVPSETVAVVPDTRHRDERGSLLWRLSLVGFILLTCGAALYVWMAASN</sequence>
<gene>
    <name evidence="3" type="ORF">KBB96_13675</name>
</gene>
<feature type="region of interest" description="Disordered" evidence="1">
    <location>
        <begin position="1"/>
        <end position="23"/>
    </location>
</feature>
<evidence type="ECO:0000313" key="3">
    <source>
        <dbReference type="EMBL" id="QUE49914.1"/>
    </source>
</evidence>
<accession>A0A975G6D2</accession>
<evidence type="ECO:0000256" key="1">
    <source>
        <dbReference type="SAM" id="MobiDB-lite"/>
    </source>
</evidence>
<name>A0A975G6D2_9BACT</name>
<keyword evidence="2" id="KW-0472">Membrane</keyword>
<dbReference type="Proteomes" id="UP000676169">
    <property type="component" value="Chromosome"/>
</dbReference>
<reference evidence="3" key="1">
    <citation type="submission" date="2021-04" db="EMBL/GenBank/DDBJ databases">
        <title>Luteolibacter sp. 32A isolated from the skin of an Anderson's salamander (Ambystoma andersonii).</title>
        <authorList>
            <person name="Spergser J."/>
            <person name="Busse H.-J."/>
        </authorList>
    </citation>
    <scope>NUCLEOTIDE SEQUENCE</scope>
    <source>
        <strain evidence="3">32A</strain>
    </source>
</reference>
<dbReference type="EMBL" id="CP073100">
    <property type="protein sequence ID" value="QUE49914.1"/>
    <property type="molecule type" value="Genomic_DNA"/>
</dbReference>
<organism evidence="3 4">
    <name type="scientific">Luteolibacter ambystomatis</name>
    <dbReference type="NCBI Taxonomy" id="2824561"/>
    <lineage>
        <taxon>Bacteria</taxon>
        <taxon>Pseudomonadati</taxon>
        <taxon>Verrucomicrobiota</taxon>
        <taxon>Verrucomicrobiia</taxon>
        <taxon>Verrucomicrobiales</taxon>
        <taxon>Verrucomicrobiaceae</taxon>
        <taxon>Luteolibacter</taxon>
    </lineage>
</organism>
<dbReference type="AlphaFoldDB" id="A0A975G6D2"/>